<name>A0A2S9V9H7_9ALTE</name>
<dbReference type="EMBL" id="PVNP01000143">
    <property type="protein sequence ID" value="PRO73127.1"/>
    <property type="molecule type" value="Genomic_DNA"/>
</dbReference>
<proteinExistence type="predicted"/>
<keyword evidence="2" id="KW-1185">Reference proteome</keyword>
<evidence type="ECO:0000313" key="1">
    <source>
        <dbReference type="EMBL" id="PRO73127.1"/>
    </source>
</evidence>
<dbReference type="PANTHER" id="PTHR33361:SF16">
    <property type="entry name" value="DUF885 DOMAIN-CONTAINING PROTEIN"/>
    <property type="match status" value="1"/>
</dbReference>
<dbReference type="OrthoDB" id="9769898at2"/>
<dbReference type="InterPro" id="IPR010281">
    <property type="entry name" value="DUF885"/>
</dbReference>
<organism evidence="1 2">
    <name type="scientific">Alteromonas alba</name>
    <dbReference type="NCBI Taxonomy" id="2079529"/>
    <lineage>
        <taxon>Bacteria</taxon>
        <taxon>Pseudomonadati</taxon>
        <taxon>Pseudomonadota</taxon>
        <taxon>Gammaproteobacteria</taxon>
        <taxon>Alteromonadales</taxon>
        <taxon>Alteromonadaceae</taxon>
        <taxon>Alteromonas/Salinimonas group</taxon>
        <taxon>Alteromonas</taxon>
    </lineage>
</organism>
<accession>A0A2S9V9H7</accession>
<dbReference type="Proteomes" id="UP000238949">
    <property type="component" value="Unassembled WGS sequence"/>
</dbReference>
<reference evidence="2" key="1">
    <citation type="journal article" date="2020" name="Int. J. Syst. Evol. Microbiol.">
        <title>Alteromonas alba sp. nov., a marine bacterium isolated from the seawater of the West Pacific Ocean.</title>
        <authorList>
            <person name="Sun C."/>
            <person name="Wu Y.-H."/>
            <person name="Xamxidin M."/>
            <person name="Cheng H."/>
            <person name="Xu X.-W."/>
        </authorList>
    </citation>
    <scope>NUCLEOTIDE SEQUENCE [LARGE SCALE GENOMIC DNA]</scope>
    <source>
        <strain evidence="2">190</strain>
    </source>
</reference>
<protein>
    <recommendedName>
        <fullName evidence="3">DUF885 domain-containing protein</fullName>
    </recommendedName>
</protein>
<dbReference type="Pfam" id="PF05960">
    <property type="entry name" value="DUF885"/>
    <property type="match status" value="1"/>
</dbReference>
<comment type="caution">
    <text evidence="1">The sequence shown here is derived from an EMBL/GenBank/DDBJ whole genome shotgun (WGS) entry which is preliminary data.</text>
</comment>
<evidence type="ECO:0008006" key="3">
    <source>
        <dbReference type="Google" id="ProtNLM"/>
    </source>
</evidence>
<sequence>MDRLHFAGSPDGSTPGVYYAHLIDMTTMPKNEMEAIAYHEGNPGHHMQISIAQELEGVPKFRTTSFFNSYVEGWALYAELVAKEMGGYQNPMSDFGRLVSEMWRAIRLVVDTGIHAKGWTEEQANQFFRDNSPISDGAIKTEVQRYFVWPGQATSYKIGMLKILELREKAETELGDKFDIRAFHDVILGSGAVPLTILERMVDNWIAEEKAA</sequence>
<dbReference type="PANTHER" id="PTHR33361">
    <property type="entry name" value="GLR0591 PROTEIN"/>
    <property type="match status" value="1"/>
</dbReference>
<dbReference type="AlphaFoldDB" id="A0A2S9V9H7"/>
<evidence type="ECO:0000313" key="2">
    <source>
        <dbReference type="Proteomes" id="UP000238949"/>
    </source>
</evidence>
<gene>
    <name evidence="1" type="ORF">C6Y40_13155</name>
</gene>